<dbReference type="KEGG" id="hjo:AY555_06365"/>
<keyword evidence="2" id="KW-1185">Reference proteome</keyword>
<evidence type="ECO:0000313" key="1">
    <source>
        <dbReference type="EMBL" id="AMW34860.1"/>
    </source>
</evidence>
<sequence length="64" mass="7098">MDHQQETKRREILTALEELEVEMLRCWGDCEPALLVGAARVSVLDALARAGCDVPADHDTGVRH</sequence>
<proteinExistence type="predicted"/>
<dbReference type="Proteomes" id="UP000076066">
    <property type="component" value="Chromosome"/>
</dbReference>
<reference evidence="1 2" key="1">
    <citation type="submission" date="2016-02" db="EMBL/GenBank/DDBJ databases">
        <title>Complete Genome of H5569, the type strain of the newly described species Haematospirillium jordaniae.</title>
        <authorList>
            <person name="Nicholson A.C."/>
            <person name="Humrighouse B.W."/>
            <person name="Loparov V."/>
            <person name="McQuiston J.R."/>
        </authorList>
    </citation>
    <scope>NUCLEOTIDE SEQUENCE [LARGE SCALE GENOMIC DNA]</scope>
    <source>
        <strain evidence="1 2">H5569</strain>
    </source>
</reference>
<dbReference type="EMBL" id="CP014525">
    <property type="protein sequence ID" value="AMW34860.1"/>
    <property type="molecule type" value="Genomic_DNA"/>
</dbReference>
<gene>
    <name evidence="1" type="ORF">AY555_06365</name>
</gene>
<evidence type="ECO:0000313" key="2">
    <source>
        <dbReference type="Proteomes" id="UP000076066"/>
    </source>
</evidence>
<dbReference type="RefSeq" id="WP_066134887.1">
    <property type="nucleotide sequence ID" value="NZ_CP014525.1"/>
</dbReference>
<dbReference type="GeneID" id="53316779"/>
<organism evidence="1 2">
    <name type="scientific">Haematospirillum jordaniae</name>
    <dbReference type="NCBI Taxonomy" id="1549855"/>
    <lineage>
        <taxon>Bacteria</taxon>
        <taxon>Pseudomonadati</taxon>
        <taxon>Pseudomonadota</taxon>
        <taxon>Alphaproteobacteria</taxon>
        <taxon>Rhodospirillales</taxon>
        <taxon>Novispirillaceae</taxon>
        <taxon>Haematospirillum</taxon>
    </lineage>
</organism>
<dbReference type="AlphaFoldDB" id="A0A143DEB3"/>
<name>A0A143DEB3_9PROT</name>
<accession>A0A143DEB3</accession>
<protein>
    <submittedName>
        <fullName evidence="1">Uncharacterized protein</fullName>
    </submittedName>
</protein>